<evidence type="ECO:0000256" key="1">
    <source>
        <dbReference type="SAM" id="MobiDB-lite"/>
    </source>
</evidence>
<evidence type="ECO:0000313" key="3">
    <source>
        <dbReference type="Proteomes" id="UP000570678"/>
    </source>
</evidence>
<dbReference type="EMBL" id="JAAXOT010000001">
    <property type="protein sequence ID" value="NKY54723.1"/>
    <property type="molecule type" value="Genomic_DNA"/>
</dbReference>
<gene>
    <name evidence="2" type="ORF">HGA15_00815</name>
</gene>
<name>A0A846Y692_9NOCA</name>
<keyword evidence="3" id="KW-1185">Reference proteome</keyword>
<accession>A0A846Y692</accession>
<organism evidence="2 3">
    <name type="scientific">Nocardia flavorosea</name>
    <dbReference type="NCBI Taxonomy" id="53429"/>
    <lineage>
        <taxon>Bacteria</taxon>
        <taxon>Bacillati</taxon>
        <taxon>Actinomycetota</taxon>
        <taxon>Actinomycetes</taxon>
        <taxon>Mycobacteriales</taxon>
        <taxon>Nocardiaceae</taxon>
        <taxon>Nocardia</taxon>
    </lineage>
</organism>
<sequence>MPGTDRIRCPPAHSDCAGGANRPARQSAQNDLVATGVEGDARGPPYLRTTRSGLRTQLRRGYQLRWAASQDPGGPRDIGYR</sequence>
<dbReference type="RefSeq" id="WP_062971003.1">
    <property type="nucleotide sequence ID" value="NZ_JAAXOT010000001.1"/>
</dbReference>
<protein>
    <submittedName>
        <fullName evidence="2">Uncharacterized protein</fullName>
    </submittedName>
</protein>
<dbReference type="Proteomes" id="UP000570678">
    <property type="component" value="Unassembled WGS sequence"/>
</dbReference>
<dbReference type="AlphaFoldDB" id="A0A846Y692"/>
<comment type="caution">
    <text evidence="2">The sequence shown here is derived from an EMBL/GenBank/DDBJ whole genome shotgun (WGS) entry which is preliminary data.</text>
</comment>
<evidence type="ECO:0000313" key="2">
    <source>
        <dbReference type="EMBL" id="NKY54723.1"/>
    </source>
</evidence>
<reference evidence="2 3" key="1">
    <citation type="submission" date="2020-04" db="EMBL/GenBank/DDBJ databases">
        <title>MicrobeNet Type strains.</title>
        <authorList>
            <person name="Nicholson A.C."/>
        </authorList>
    </citation>
    <scope>NUCLEOTIDE SEQUENCE [LARGE SCALE GENOMIC DNA]</scope>
    <source>
        <strain evidence="2 3">JCM 3332</strain>
    </source>
</reference>
<feature type="region of interest" description="Disordered" evidence="1">
    <location>
        <begin position="1"/>
        <end position="54"/>
    </location>
</feature>
<proteinExistence type="predicted"/>